<evidence type="ECO:0000313" key="3">
    <source>
        <dbReference type="Proteomes" id="UP001596512"/>
    </source>
</evidence>
<evidence type="ECO:0000313" key="2">
    <source>
        <dbReference type="EMBL" id="MFC7614390.1"/>
    </source>
</evidence>
<protein>
    <recommendedName>
        <fullName evidence="4">MYXO-CTERM domain-containing protein</fullName>
    </recommendedName>
</protein>
<keyword evidence="1" id="KW-1133">Transmembrane helix</keyword>
<comment type="caution">
    <text evidence="2">The sequence shown here is derived from an EMBL/GenBank/DDBJ whole genome shotgun (WGS) entry which is preliminary data.</text>
</comment>
<proteinExistence type="predicted"/>
<dbReference type="EMBL" id="JBHTEY010000004">
    <property type="protein sequence ID" value="MFC7614390.1"/>
    <property type="molecule type" value="Genomic_DNA"/>
</dbReference>
<feature type="transmembrane region" description="Helical" evidence="1">
    <location>
        <begin position="40"/>
        <end position="62"/>
    </location>
</feature>
<keyword evidence="1" id="KW-0812">Transmembrane</keyword>
<dbReference type="Proteomes" id="UP001596512">
    <property type="component" value="Unassembled WGS sequence"/>
</dbReference>
<sequence length="77" mass="8250">MPPPPVPVPRRWTIALVAFLVWLAVGLVVSWIALAQDAQAVADGAGLVGLLPAAVVAAAMTVRRRRMSRAQQQPRRS</sequence>
<reference evidence="3" key="1">
    <citation type="journal article" date="2019" name="Int. J. Syst. Evol. Microbiol.">
        <title>The Global Catalogue of Microorganisms (GCM) 10K type strain sequencing project: providing services to taxonomists for standard genome sequencing and annotation.</title>
        <authorList>
            <consortium name="The Broad Institute Genomics Platform"/>
            <consortium name="The Broad Institute Genome Sequencing Center for Infectious Disease"/>
            <person name="Wu L."/>
            <person name="Ma J."/>
        </authorList>
    </citation>
    <scope>NUCLEOTIDE SEQUENCE [LARGE SCALE GENOMIC DNA]</scope>
    <source>
        <strain evidence="3">JCM 17695</strain>
    </source>
</reference>
<organism evidence="2 3">
    <name type="scientific">Actinokineospora soli</name>
    <dbReference type="NCBI Taxonomy" id="1048753"/>
    <lineage>
        <taxon>Bacteria</taxon>
        <taxon>Bacillati</taxon>
        <taxon>Actinomycetota</taxon>
        <taxon>Actinomycetes</taxon>
        <taxon>Pseudonocardiales</taxon>
        <taxon>Pseudonocardiaceae</taxon>
        <taxon>Actinokineospora</taxon>
    </lineage>
</organism>
<feature type="transmembrane region" description="Helical" evidence="1">
    <location>
        <begin position="12"/>
        <end position="34"/>
    </location>
</feature>
<keyword evidence="3" id="KW-1185">Reference proteome</keyword>
<accession>A0ABW2TKW7</accession>
<gene>
    <name evidence="2" type="ORF">ACFQV2_13530</name>
</gene>
<evidence type="ECO:0008006" key="4">
    <source>
        <dbReference type="Google" id="ProtNLM"/>
    </source>
</evidence>
<evidence type="ECO:0000256" key="1">
    <source>
        <dbReference type="SAM" id="Phobius"/>
    </source>
</evidence>
<name>A0ABW2TKW7_9PSEU</name>
<keyword evidence="1" id="KW-0472">Membrane</keyword>